<proteinExistence type="inferred from homology"/>
<keyword evidence="8" id="KW-0464">Manganese</keyword>
<dbReference type="HAMAP" id="MF_00692">
    <property type="entry name" value="SelO"/>
    <property type="match status" value="1"/>
</dbReference>
<keyword evidence="3 8" id="KW-0548">Nucleotidyltransferase</keyword>
<dbReference type="GO" id="GO:0000287">
    <property type="term" value="F:magnesium ion binding"/>
    <property type="evidence" value="ECO:0007669"/>
    <property type="project" value="UniProtKB-UniRule"/>
</dbReference>
<evidence type="ECO:0000313" key="10">
    <source>
        <dbReference type="Proteomes" id="UP000286934"/>
    </source>
</evidence>
<feature type="binding site" evidence="8">
    <location>
        <position position="128"/>
    </location>
    <ligand>
        <name>ATP</name>
        <dbReference type="ChEBI" id="CHEBI:30616"/>
    </ligand>
</feature>
<feature type="binding site" evidence="8">
    <location>
        <position position="116"/>
    </location>
    <ligand>
        <name>ATP</name>
        <dbReference type="ChEBI" id="CHEBI:30616"/>
    </ligand>
</feature>
<dbReference type="Proteomes" id="UP000286934">
    <property type="component" value="Unassembled WGS sequence"/>
</dbReference>
<evidence type="ECO:0000256" key="6">
    <source>
        <dbReference type="ARBA" id="ARBA00022840"/>
    </source>
</evidence>
<dbReference type="GO" id="GO:0070733">
    <property type="term" value="F:AMPylase activity"/>
    <property type="evidence" value="ECO:0007669"/>
    <property type="project" value="UniProtKB-EC"/>
</dbReference>
<keyword evidence="7 8" id="KW-0460">Magnesium</keyword>
<evidence type="ECO:0000256" key="1">
    <source>
        <dbReference type="ARBA" id="ARBA00009747"/>
    </source>
</evidence>
<comment type="cofactor">
    <cofactor evidence="8">
        <name>Mg(2+)</name>
        <dbReference type="ChEBI" id="CHEBI:18420"/>
    </cofactor>
    <cofactor evidence="8">
        <name>Mn(2+)</name>
        <dbReference type="ChEBI" id="CHEBI:29035"/>
    </cofactor>
</comment>
<comment type="caution">
    <text evidence="9">The sequence shown here is derived from an EMBL/GenBank/DDBJ whole genome shotgun (WGS) entry which is preliminary data.</text>
</comment>
<feature type="binding site" evidence="8">
    <location>
        <position position="95"/>
    </location>
    <ligand>
        <name>ATP</name>
        <dbReference type="ChEBI" id="CHEBI:30616"/>
    </ligand>
</feature>
<keyword evidence="5 8" id="KW-0547">Nucleotide-binding</keyword>
<dbReference type="AlphaFoldDB" id="A0A432WUG1"/>
<feature type="binding site" evidence="8">
    <location>
        <position position="96"/>
    </location>
    <ligand>
        <name>ATP</name>
        <dbReference type="ChEBI" id="CHEBI:30616"/>
    </ligand>
</feature>
<dbReference type="EMBL" id="PIPP01000002">
    <property type="protein sequence ID" value="RUO37405.1"/>
    <property type="molecule type" value="Genomic_DNA"/>
</dbReference>
<keyword evidence="10" id="KW-1185">Reference proteome</keyword>
<dbReference type="PANTHER" id="PTHR32057:SF14">
    <property type="entry name" value="PROTEIN ADENYLYLTRANSFERASE SELO, MITOCHONDRIAL"/>
    <property type="match status" value="1"/>
</dbReference>
<dbReference type="GO" id="GO:0005524">
    <property type="term" value="F:ATP binding"/>
    <property type="evidence" value="ECO:0007669"/>
    <property type="project" value="UniProtKB-UniRule"/>
</dbReference>
<feature type="binding site" evidence="8">
    <location>
        <position position="129"/>
    </location>
    <ligand>
        <name>ATP</name>
        <dbReference type="ChEBI" id="CHEBI:30616"/>
    </ligand>
</feature>
<dbReference type="Pfam" id="PF02696">
    <property type="entry name" value="SelO"/>
    <property type="match status" value="1"/>
</dbReference>
<dbReference type="RefSeq" id="WP_126806607.1">
    <property type="nucleotide sequence ID" value="NZ_PIPP01000002.1"/>
</dbReference>
<comment type="catalytic activity">
    <reaction evidence="8">
        <text>L-threonyl-[protein] + ATP = 3-O-(5'-adenylyl)-L-threonyl-[protein] + diphosphate</text>
        <dbReference type="Rhea" id="RHEA:54292"/>
        <dbReference type="Rhea" id="RHEA-COMP:11060"/>
        <dbReference type="Rhea" id="RHEA-COMP:13847"/>
        <dbReference type="ChEBI" id="CHEBI:30013"/>
        <dbReference type="ChEBI" id="CHEBI:30616"/>
        <dbReference type="ChEBI" id="CHEBI:33019"/>
        <dbReference type="ChEBI" id="CHEBI:138113"/>
        <dbReference type="EC" id="2.7.7.108"/>
    </reaction>
</comment>
<evidence type="ECO:0000256" key="7">
    <source>
        <dbReference type="ARBA" id="ARBA00022842"/>
    </source>
</evidence>
<dbReference type="EC" id="2.7.7.108" evidence="8"/>
<dbReference type="EC" id="2.7.7.-" evidence="8"/>
<reference evidence="10" key="1">
    <citation type="journal article" date="2018" name="Front. Microbiol.">
        <title>Genome-Based Analysis Reveals the Taxonomy and Diversity of the Family Idiomarinaceae.</title>
        <authorList>
            <person name="Liu Y."/>
            <person name="Lai Q."/>
            <person name="Shao Z."/>
        </authorList>
    </citation>
    <scope>NUCLEOTIDE SEQUENCE [LARGE SCALE GENOMIC DNA]</scope>
    <source>
        <strain evidence="10">AIS</strain>
    </source>
</reference>
<feature type="binding site" evidence="8">
    <location>
        <position position="179"/>
    </location>
    <ligand>
        <name>ATP</name>
        <dbReference type="ChEBI" id="CHEBI:30616"/>
    </ligand>
</feature>
<feature type="binding site" evidence="8">
    <location>
        <position position="93"/>
    </location>
    <ligand>
        <name>ATP</name>
        <dbReference type="ChEBI" id="CHEBI:30616"/>
    </ligand>
</feature>
<dbReference type="PANTHER" id="PTHR32057">
    <property type="entry name" value="PROTEIN ADENYLYLTRANSFERASE SELO, MITOCHONDRIAL"/>
    <property type="match status" value="1"/>
</dbReference>
<comment type="similarity">
    <text evidence="1 8">Belongs to the SELO family.</text>
</comment>
<comment type="catalytic activity">
    <reaction evidence="8">
        <text>L-tyrosyl-[protein] + UTP = O-(5'-uridylyl)-L-tyrosyl-[protein] + diphosphate</text>
        <dbReference type="Rhea" id="RHEA:83887"/>
        <dbReference type="Rhea" id="RHEA-COMP:10136"/>
        <dbReference type="Rhea" id="RHEA-COMP:20238"/>
        <dbReference type="ChEBI" id="CHEBI:33019"/>
        <dbReference type="ChEBI" id="CHEBI:46398"/>
        <dbReference type="ChEBI" id="CHEBI:46858"/>
        <dbReference type="ChEBI" id="CHEBI:90602"/>
    </reaction>
</comment>
<evidence type="ECO:0000256" key="4">
    <source>
        <dbReference type="ARBA" id="ARBA00022723"/>
    </source>
</evidence>
<protein>
    <recommendedName>
        <fullName evidence="8">Protein nucleotidyltransferase YdiU</fullName>
        <ecNumber evidence="8">2.7.7.-</ecNumber>
    </recommendedName>
    <alternativeName>
        <fullName evidence="8">Protein adenylyltransferase YdiU</fullName>
        <ecNumber evidence="8">2.7.7.108</ecNumber>
    </alternativeName>
    <alternativeName>
        <fullName evidence="8">Protein uridylyltransferase YdiU</fullName>
        <ecNumber evidence="8">2.7.7.-</ecNumber>
    </alternativeName>
</protein>
<keyword evidence="2 8" id="KW-0808">Transferase</keyword>
<name>A0A432WUG1_9GAMM</name>
<feature type="binding site" evidence="8">
    <location>
        <position position="268"/>
    </location>
    <ligand>
        <name>ATP</name>
        <dbReference type="ChEBI" id="CHEBI:30616"/>
    </ligand>
</feature>
<accession>A0A432WUG1</accession>
<feature type="binding site" evidence="8">
    <location>
        <position position="259"/>
    </location>
    <ligand>
        <name>Mg(2+)</name>
        <dbReference type="ChEBI" id="CHEBI:18420"/>
    </ligand>
</feature>
<feature type="binding site" evidence="8">
    <location>
        <position position="268"/>
    </location>
    <ligand>
        <name>Mg(2+)</name>
        <dbReference type="ChEBI" id="CHEBI:18420"/>
    </ligand>
</feature>
<comment type="catalytic activity">
    <reaction evidence="8">
        <text>L-tyrosyl-[protein] + ATP = O-(5'-adenylyl)-L-tyrosyl-[protein] + diphosphate</text>
        <dbReference type="Rhea" id="RHEA:54288"/>
        <dbReference type="Rhea" id="RHEA-COMP:10136"/>
        <dbReference type="Rhea" id="RHEA-COMP:13846"/>
        <dbReference type="ChEBI" id="CHEBI:30616"/>
        <dbReference type="ChEBI" id="CHEBI:33019"/>
        <dbReference type="ChEBI" id="CHEBI:46858"/>
        <dbReference type="ChEBI" id="CHEBI:83624"/>
        <dbReference type="EC" id="2.7.7.108"/>
    </reaction>
</comment>
<keyword evidence="6 8" id="KW-0067">ATP-binding</keyword>
<organism evidence="9 10">
    <name type="scientific">Aliidiomarina shirensis</name>
    <dbReference type="NCBI Taxonomy" id="1048642"/>
    <lineage>
        <taxon>Bacteria</taxon>
        <taxon>Pseudomonadati</taxon>
        <taxon>Pseudomonadota</taxon>
        <taxon>Gammaproteobacteria</taxon>
        <taxon>Alteromonadales</taxon>
        <taxon>Idiomarinaceae</taxon>
        <taxon>Aliidiomarina</taxon>
    </lineage>
</organism>
<comment type="function">
    <text evidence="8">Nucleotidyltransferase involved in the post-translational modification of proteins. It can catalyze the addition of adenosine monophosphate (AMP) or uridine monophosphate (UMP) to a protein, resulting in modifications known as AMPylation and UMPylation.</text>
</comment>
<comment type="catalytic activity">
    <reaction evidence="8">
        <text>L-seryl-[protein] + UTP = O-(5'-uridylyl)-L-seryl-[protein] + diphosphate</text>
        <dbReference type="Rhea" id="RHEA:64604"/>
        <dbReference type="Rhea" id="RHEA-COMP:9863"/>
        <dbReference type="Rhea" id="RHEA-COMP:16635"/>
        <dbReference type="ChEBI" id="CHEBI:29999"/>
        <dbReference type="ChEBI" id="CHEBI:33019"/>
        <dbReference type="ChEBI" id="CHEBI:46398"/>
        <dbReference type="ChEBI" id="CHEBI:156051"/>
    </reaction>
</comment>
<gene>
    <name evidence="8" type="primary">ydiU</name>
    <name evidence="8" type="synonym">selO</name>
    <name evidence="9" type="ORF">CWE13_05450</name>
</gene>
<sequence>MPISNHHSEFQTAHSLRALGDFYYRDAQPTAVANAQWIAFNQDLANQLNIPASEQDTDEGLAIWSGNQTPEWAKPAALAYAGHQFANLVPQLGDGRALLLAEVVDHHGKHWDVQLKGAGRTPFSRGGDGRSAIGPVLREYLLSEAMHALGIPTTRALAAVASGEMVFRDEGVPGAVFTRVASSHLRVGSFQYALLHGGNEKVKTLADYTIKRHFPHIAKSTNAGNPYLAFLQHVAERQAELVNNWLRVGFIHGVMNTDNTSICGETIDYGPAAFMDVYNPAKVFSSIDRRGRYAFNKQPEIAKWNLARLAETLLPLLTADESSDATADQKEAAIALATRVLDEYSEYSEQLWLANMGAKLGIQHATKSDKPLMQAFLALLQHQNVDFTQAFWQLANELNCTQIATTGPQSPASTLFTNPMEYTEWRQRWLERLIENDNNAEQVQASMRKVNPAIIPRNHRVAEAIKAAEEDGDLTRFHELLEAWQEPYKMPMSALQVELYQAPKESEEVTRTFCGT</sequence>
<dbReference type="OrthoDB" id="9776281at2"/>
<keyword evidence="4 8" id="KW-0479">Metal-binding</keyword>
<dbReference type="NCBIfam" id="NF000658">
    <property type="entry name" value="PRK00029.1"/>
    <property type="match status" value="1"/>
</dbReference>
<evidence type="ECO:0000256" key="3">
    <source>
        <dbReference type="ARBA" id="ARBA00022695"/>
    </source>
</evidence>
<feature type="active site" description="Proton acceptor" evidence="8">
    <location>
        <position position="258"/>
    </location>
</feature>
<evidence type="ECO:0000313" key="9">
    <source>
        <dbReference type="EMBL" id="RUO37405.1"/>
    </source>
</evidence>
<comment type="catalytic activity">
    <reaction evidence="8">
        <text>L-histidyl-[protein] + UTP = N(tele)-(5'-uridylyl)-L-histidyl-[protein] + diphosphate</text>
        <dbReference type="Rhea" id="RHEA:83891"/>
        <dbReference type="Rhea" id="RHEA-COMP:9745"/>
        <dbReference type="Rhea" id="RHEA-COMP:20239"/>
        <dbReference type="ChEBI" id="CHEBI:29979"/>
        <dbReference type="ChEBI" id="CHEBI:33019"/>
        <dbReference type="ChEBI" id="CHEBI:46398"/>
        <dbReference type="ChEBI" id="CHEBI:233474"/>
    </reaction>
</comment>
<feature type="binding site" evidence="8">
    <location>
        <position position="186"/>
    </location>
    <ligand>
        <name>ATP</name>
        <dbReference type="ChEBI" id="CHEBI:30616"/>
    </ligand>
</feature>
<comment type="catalytic activity">
    <reaction evidence="8">
        <text>L-seryl-[protein] + ATP = 3-O-(5'-adenylyl)-L-seryl-[protein] + diphosphate</text>
        <dbReference type="Rhea" id="RHEA:58120"/>
        <dbReference type="Rhea" id="RHEA-COMP:9863"/>
        <dbReference type="Rhea" id="RHEA-COMP:15073"/>
        <dbReference type="ChEBI" id="CHEBI:29999"/>
        <dbReference type="ChEBI" id="CHEBI:30616"/>
        <dbReference type="ChEBI" id="CHEBI:33019"/>
        <dbReference type="ChEBI" id="CHEBI:142516"/>
        <dbReference type="EC" id="2.7.7.108"/>
    </reaction>
</comment>
<evidence type="ECO:0000256" key="8">
    <source>
        <dbReference type="HAMAP-Rule" id="MF_00692"/>
    </source>
</evidence>
<dbReference type="InterPro" id="IPR003846">
    <property type="entry name" value="SelO"/>
</dbReference>
<evidence type="ECO:0000256" key="2">
    <source>
        <dbReference type="ARBA" id="ARBA00022679"/>
    </source>
</evidence>
<evidence type="ECO:0000256" key="5">
    <source>
        <dbReference type="ARBA" id="ARBA00022741"/>
    </source>
</evidence>
<dbReference type="GO" id="GO:0030145">
    <property type="term" value="F:manganese ion binding"/>
    <property type="evidence" value="ECO:0007669"/>
    <property type="project" value="UniProtKB-UniRule"/>
</dbReference>